<keyword evidence="5" id="KW-0812">Transmembrane</keyword>
<evidence type="ECO:0000256" key="5">
    <source>
        <dbReference type="SAM" id="Phobius"/>
    </source>
</evidence>
<dbReference type="EMBL" id="LJCR01002652">
    <property type="protein sequence ID" value="KPV48439.1"/>
    <property type="molecule type" value="Genomic_DNA"/>
</dbReference>
<dbReference type="InterPro" id="IPR029045">
    <property type="entry name" value="ClpP/crotonase-like_dom_sf"/>
</dbReference>
<dbReference type="SUPFAM" id="SSF52096">
    <property type="entry name" value="ClpP/crotonase"/>
    <property type="match status" value="1"/>
</dbReference>
<protein>
    <recommendedName>
        <fullName evidence="6">Peptidase S49 domain-containing protein</fullName>
    </recommendedName>
</protein>
<evidence type="ECO:0000313" key="8">
    <source>
        <dbReference type="Proteomes" id="UP000050509"/>
    </source>
</evidence>
<feature type="domain" description="Peptidase S49" evidence="6">
    <location>
        <begin position="94"/>
        <end position="196"/>
    </location>
</feature>
<evidence type="ECO:0000259" key="6">
    <source>
        <dbReference type="Pfam" id="PF01343"/>
    </source>
</evidence>
<keyword evidence="5" id="KW-1133">Transmembrane helix</keyword>
<sequence length="215" mass="22716">MSRQTAILLGVGILAAVALALTIIGAVREAVVVPLLYLWFVAGVLLSSVPQYVLWGGFVLVALVAALRSMAPPQRPRYASPPPATPASTTLYSWAGLLERAEINTVVISRGAHSGLLSASQPPNDAERAAHRNVVFHYYDEFKRRVTEGRSVGGDALESIAGGRVWLGSEAAERGLVDSLGGLPEAIVRAQELAQLAPDPTAPLLLMRGGRVPLP</sequence>
<keyword evidence="3" id="KW-0378">Hydrolase</keyword>
<gene>
    <name evidence="7" type="ORF">SE17_38065</name>
</gene>
<comment type="similarity">
    <text evidence="1">Belongs to the peptidase S49 family.</text>
</comment>
<evidence type="ECO:0000256" key="3">
    <source>
        <dbReference type="ARBA" id="ARBA00022801"/>
    </source>
</evidence>
<dbReference type="InterPro" id="IPR002142">
    <property type="entry name" value="Peptidase_S49"/>
</dbReference>
<dbReference type="PANTHER" id="PTHR33209:SF1">
    <property type="entry name" value="PEPTIDASE S49 DOMAIN-CONTAINING PROTEIN"/>
    <property type="match status" value="1"/>
</dbReference>
<evidence type="ECO:0000313" key="7">
    <source>
        <dbReference type="EMBL" id="KPV48439.1"/>
    </source>
</evidence>
<dbReference type="AlphaFoldDB" id="A0A0P9CZA4"/>
<dbReference type="Proteomes" id="UP000050509">
    <property type="component" value="Unassembled WGS sequence"/>
</dbReference>
<proteinExistence type="inferred from homology"/>
<dbReference type="Gene3D" id="3.90.226.10">
    <property type="entry name" value="2-enoyl-CoA Hydratase, Chain A, domain 1"/>
    <property type="match status" value="1"/>
</dbReference>
<dbReference type="PANTHER" id="PTHR33209">
    <property type="entry name" value="PROTEASE 4"/>
    <property type="match status" value="1"/>
</dbReference>
<name>A0A0P9CZA4_9CHLR</name>
<dbReference type="GO" id="GO:0006508">
    <property type="term" value="P:proteolysis"/>
    <property type="evidence" value="ECO:0007669"/>
    <property type="project" value="UniProtKB-KW"/>
</dbReference>
<dbReference type="GO" id="GO:0008236">
    <property type="term" value="F:serine-type peptidase activity"/>
    <property type="evidence" value="ECO:0007669"/>
    <property type="project" value="UniProtKB-KW"/>
</dbReference>
<keyword evidence="4" id="KW-0720">Serine protease</keyword>
<dbReference type="Pfam" id="PF01343">
    <property type="entry name" value="Peptidase_S49"/>
    <property type="match status" value="1"/>
</dbReference>
<organism evidence="7 8">
    <name type="scientific">Kouleothrix aurantiaca</name>
    <dbReference type="NCBI Taxonomy" id="186479"/>
    <lineage>
        <taxon>Bacteria</taxon>
        <taxon>Bacillati</taxon>
        <taxon>Chloroflexota</taxon>
        <taxon>Chloroflexia</taxon>
        <taxon>Chloroflexales</taxon>
        <taxon>Roseiflexineae</taxon>
        <taxon>Roseiflexaceae</taxon>
        <taxon>Kouleothrix</taxon>
    </lineage>
</organism>
<feature type="transmembrane region" description="Helical" evidence="5">
    <location>
        <begin position="36"/>
        <end position="67"/>
    </location>
</feature>
<evidence type="ECO:0000256" key="4">
    <source>
        <dbReference type="ARBA" id="ARBA00022825"/>
    </source>
</evidence>
<reference evidence="7 8" key="1">
    <citation type="submission" date="2015-09" db="EMBL/GenBank/DDBJ databases">
        <title>Draft genome sequence of Kouleothrix aurantiaca JCM 19913.</title>
        <authorList>
            <person name="Hemp J."/>
        </authorList>
    </citation>
    <scope>NUCLEOTIDE SEQUENCE [LARGE SCALE GENOMIC DNA]</scope>
    <source>
        <strain evidence="7 8">COM-B</strain>
    </source>
</reference>
<feature type="non-terminal residue" evidence="7">
    <location>
        <position position="215"/>
    </location>
</feature>
<keyword evidence="5" id="KW-0472">Membrane</keyword>
<evidence type="ECO:0000256" key="1">
    <source>
        <dbReference type="ARBA" id="ARBA00008683"/>
    </source>
</evidence>
<dbReference type="Gene3D" id="6.20.330.10">
    <property type="match status" value="1"/>
</dbReference>
<comment type="caution">
    <text evidence="7">The sequence shown here is derived from an EMBL/GenBank/DDBJ whole genome shotgun (WGS) entry which is preliminary data.</text>
</comment>
<keyword evidence="8" id="KW-1185">Reference proteome</keyword>
<evidence type="ECO:0000256" key="2">
    <source>
        <dbReference type="ARBA" id="ARBA00022670"/>
    </source>
</evidence>
<accession>A0A0P9CZA4</accession>
<keyword evidence="2" id="KW-0645">Protease</keyword>